<evidence type="ECO:0000259" key="13">
    <source>
        <dbReference type="Pfam" id="PF00288"/>
    </source>
</evidence>
<evidence type="ECO:0000256" key="11">
    <source>
        <dbReference type="ARBA" id="ARBA00023098"/>
    </source>
</evidence>
<feature type="domain" description="GHMP kinase N-terminal" evidence="13">
    <location>
        <begin position="59"/>
        <end position="126"/>
    </location>
</feature>
<accession>A0A0G1USF4</accession>
<dbReference type="SUPFAM" id="SSF55060">
    <property type="entry name" value="GHMP Kinase, C-terminal domain"/>
    <property type="match status" value="1"/>
</dbReference>
<evidence type="ECO:0000256" key="2">
    <source>
        <dbReference type="ARBA" id="ARBA00006495"/>
    </source>
</evidence>
<evidence type="ECO:0000313" key="16">
    <source>
        <dbReference type="Proteomes" id="UP000033860"/>
    </source>
</evidence>
<dbReference type="Gene3D" id="3.30.70.890">
    <property type="entry name" value="GHMP kinase, C-terminal domain"/>
    <property type="match status" value="1"/>
</dbReference>
<dbReference type="InterPro" id="IPR014721">
    <property type="entry name" value="Ribsml_uS5_D2-typ_fold_subgr"/>
</dbReference>
<comment type="pathway">
    <text evidence="12">Isoprenoid biosynthesis; isopentenyl diphosphate biosynthesis via mevalonate pathway; isopentenyl diphosphate from (R)-mevalonate: step 1/3.</text>
</comment>
<dbReference type="PROSITE" id="PS00627">
    <property type="entry name" value="GHMP_KINASES_ATP"/>
    <property type="match status" value="1"/>
</dbReference>
<dbReference type="Pfam" id="PF10509">
    <property type="entry name" value="GalKase_gal_bdg"/>
    <property type="match status" value="1"/>
</dbReference>
<keyword evidence="7" id="KW-0547">Nucleotide-binding</keyword>
<keyword evidence="8 15" id="KW-0418">Kinase</keyword>
<gene>
    <name evidence="15" type="ORF">UX85_C0008G0029</name>
</gene>
<evidence type="ECO:0000256" key="1">
    <source>
        <dbReference type="ARBA" id="ARBA00004496"/>
    </source>
</evidence>
<dbReference type="InterPro" id="IPR036554">
    <property type="entry name" value="GHMP_kinase_C_sf"/>
</dbReference>
<evidence type="ECO:0000313" key="15">
    <source>
        <dbReference type="EMBL" id="KKU60655.1"/>
    </source>
</evidence>
<dbReference type="UniPathway" id="UPA00057">
    <property type="reaction ID" value="UER00098"/>
</dbReference>
<protein>
    <recommendedName>
        <fullName evidence="3">mevalonate kinase</fullName>
        <ecNumber evidence="3">2.7.1.36</ecNumber>
    </recommendedName>
</protein>
<proteinExistence type="inferred from homology"/>
<dbReference type="PRINTS" id="PR00959">
    <property type="entry name" value="MEVGALKINASE"/>
</dbReference>
<organism evidence="15 16">
    <name type="scientific">Candidatus Beckwithbacteria bacterium GW2011_GWB1_47_15</name>
    <dbReference type="NCBI Taxonomy" id="1618371"/>
    <lineage>
        <taxon>Bacteria</taxon>
        <taxon>Candidatus Beckwithiibacteriota</taxon>
    </lineage>
</organism>
<evidence type="ECO:0000256" key="8">
    <source>
        <dbReference type="ARBA" id="ARBA00022777"/>
    </source>
</evidence>
<keyword evidence="4" id="KW-0963">Cytoplasm</keyword>
<dbReference type="GO" id="GO:0005975">
    <property type="term" value="P:carbohydrate metabolic process"/>
    <property type="evidence" value="ECO:0007669"/>
    <property type="project" value="UniProtKB-ARBA"/>
</dbReference>
<keyword evidence="5" id="KW-0444">Lipid biosynthesis</keyword>
<evidence type="ECO:0000256" key="7">
    <source>
        <dbReference type="ARBA" id="ARBA00022741"/>
    </source>
</evidence>
<keyword evidence="9" id="KW-0067">ATP-binding</keyword>
<comment type="similarity">
    <text evidence="2">Belongs to the GHMP kinase family. Mevalonate kinase subfamily.</text>
</comment>
<comment type="subcellular location">
    <subcellularLocation>
        <location evidence="1">Cytoplasm</location>
    </subcellularLocation>
</comment>
<reference evidence="15 16" key="1">
    <citation type="journal article" date="2015" name="Nature">
        <title>rRNA introns, odd ribosomes, and small enigmatic genomes across a large radiation of phyla.</title>
        <authorList>
            <person name="Brown C.T."/>
            <person name="Hug L.A."/>
            <person name="Thomas B.C."/>
            <person name="Sharon I."/>
            <person name="Castelle C.J."/>
            <person name="Singh A."/>
            <person name="Wilkins M.J."/>
            <person name="Williams K.H."/>
            <person name="Banfield J.F."/>
        </authorList>
    </citation>
    <scope>NUCLEOTIDE SEQUENCE [LARGE SCALE GENOMIC DNA]</scope>
</reference>
<dbReference type="InterPro" id="IPR020568">
    <property type="entry name" value="Ribosomal_Su5_D2-typ_SF"/>
</dbReference>
<evidence type="ECO:0000256" key="10">
    <source>
        <dbReference type="ARBA" id="ARBA00022842"/>
    </source>
</evidence>
<evidence type="ECO:0000256" key="6">
    <source>
        <dbReference type="ARBA" id="ARBA00022679"/>
    </source>
</evidence>
<dbReference type="InterPro" id="IPR006203">
    <property type="entry name" value="GHMP_knse_ATP-bd_CS"/>
</dbReference>
<dbReference type="SUPFAM" id="SSF54211">
    <property type="entry name" value="Ribosomal protein S5 domain 2-like"/>
    <property type="match status" value="1"/>
</dbReference>
<name>A0A0G1USF4_9BACT</name>
<dbReference type="PANTHER" id="PTHR43290:SF2">
    <property type="entry name" value="MEVALONATE KINASE"/>
    <property type="match status" value="1"/>
</dbReference>
<dbReference type="GO" id="GO:0005524">
    <property type="term" value="F:ATP binding"/>
    <property type="evidence" value="ECO:0007669"/>
    <property type="project" value="UniProtKB-KW"/>
</dbReference>
<sequence length="281" mass="30170">MTKIIVSAPGKVILAGEHAVVYGYPALVAAIDKRLTLAARFGPTKKRYSGLVKYALSQILSPGEKADIKIDSQIPVGSGLGSSAALATGLVWALLPDQSEAIKNSVVRKIEDKQHGQSSGVDQTVVREGGAIKYVKGEGFEKVELNLAKAVLVDSGRPVETTGEMVAAVRRKLETRNSKLETIFKRIGEIAEDWRPELIRENQRLLEAIGVVGEKAKKVAREIEAIGGAAKVCGGGGVKRGSGMMLAYHEDPNKLAEFLKEKKWSFMEVGLGAEGVRHESV</sequence>
<dbReference type="Gene3D" id="3.30.230.10">
    <property type="match status" value="1"/>
</dbReference>
<evidence type="ECO:0000256" key="9">
    <source>
        <dbReference type="ARBA" id="ARBA00022840"/>
    </source>
</evidence>
<evidence type="ECO:0000256" key="3">
    <source>
        <dbReference type="ARBA" id="ARBA00012103"/>
    </source>
</evidence>
<evidence type="ECO:0000256" key="5">
    <source>
        <dbReference type="ARBA" id="ARBA00022516"/>
    </source>
</evidence>
<dbReference type="InterPro" id="IPR006205">
    <property type="entry name" value="Mev_gal_kin"/>
</dbReference>
<dbReference type="EC" id="2.7.1.36" evidence="3"/>
<feature type="domain" description="Galactokinase N-terminal" evidence="14">
    <location>
        <begin position="4"/>
        <end position="40"/>
    </location>
</feature>
<dbReference type="PANTHER" id="PTHR43290">
    <property type="entry name" value="MEVALONATE KINASE"/>
    <property type="match status" value="1"/>
</dbReference>
<evidence type="ECO:0000259" key="14">
    <source>
        <dbReference type="Pfam" id="PF10509"/>
    </source>
</evidence>
<keyword evidence="10" id="KW-0460">Magnesium</keyword>
<comment type="caution">
    <text evidence="15">The sequence shown here is derived from an EMBL/GenBank/DDBJ whole genome shotgun (WGS) entry which is preliminary data.</text>
</comment>
<keyword evidence="6" id="KW-0808">Transferase</keyword>
<dbReference type="PATRIC" id="fig|1618371.3.peg.1035"/>
<dbReference type="GO" id="GO:0005829">
    <property type="term" value="C:cytosol"/>
    <property type="evidence" value="ECO:0007669"/>
    <property type="project" value="TreeGrafter"/>
</dbReference>
<dbReference type="EMBL" id="LCNT01000008">
    <property type="protein sequence ID" value="KKU60655.1"/>
    <property type="molecule type" value="Genomic_DNA"/>
</dbReference>
<dbReference type="GO" id="GO:0019287">
    <property type="term" value="P:isopentenyl diphosphate biosynthetic process, mevalonate pathway"/>
    <property type="evidence" value="ECO:0007669"/>
    <property type="project" value="UniProtKB-UniPathway"/>
</dbReference>
<evidence type="ECO:0000256" key="4">
    <source>
        <dbReference type="ARBA" id="ARBA00022490"/>
    </source>
</evidence>
<dbReference type="AlphaFoldDB" id="A0A0G1USF4"/>
<dbReference type="GO" id="GO:0004496">
    <property type="term" value="F:mevalonate kinase activity"/>
    <property type="evidence" value="ECO:0007669"/>
    <property type="project" value="UniProtKB-EC"/>
</dbReference>
<keyword evidence="11" id="KW-0443">Lipid metabolism</keyword>
<dbReference type="InterPro" id="IPR006204">
    <property type="entry name" value="GHMP_kinase_N_dom"/>
</dbReference>
<dbReference type="InterPro" id="IPR019539">
    <property type="entry name" value="GalKase_N"/>
</dbReference>
<dbReference type="Proteomes" id="UP000033860">
    <property type="component" value="Unassembled WGS sequence"/>
</dbReference>
<dbReference type="Pfam" id="PF00288">
    <property type="entry name" value="GHMP_kinases_N"/>
    <property type="match status" value="1"/>
</dbReference>
<evidence type="ECO:0000256" key="12">
    <source>
        <dbReference type="ARBA" id="ARBA00029438"/>
    </source>
</evidence>